<reference evidence="1 2" key="1">
    <citation type="submission" date="2019-06" db="EMBL/GenBank/DDBJ databases">
        <title>Genomic Encyclopedia of Type Strains, Phase IV (KMG-V): Genome sequencing to study the core and pangenomes of soil and plant-associated prokaryotes.</title>
        <authorList>
            <person name="Whitman W."/>
        </authorList>
    </citation>
    <scope>NUCLEOTIDE SEQUENCE [LARGE SCALE GENOMIC DNA]</scope>
    <source>
        <strain evidence="1 2">BR 10556</strain>
    </source>
</reference>
<sequence length="59" mass="5901">MTPKALFAASAMAALPLALEARIPVVLRDLDPSGTELYLTAVTSGSAQEGEAAAGSARA</sequence>
<evidence type="ECO:0000313" key="1">
    <source>
        <dbReference type="EMBL" id="TWB71174.1"/>
    </source>
</evidence>
<dbReference type="STRING" id="1399419.A5906_32660"/>
<organism evidence="1 2">
    <name type="scientific">Bradyrhizobium sacchari</name>
    <dbReference type="NCBI Taxonomy" id="1399419"/>
    <lineage>
        <taxon>Bacteria</taxon>
        <taxon>Pseudomonadati</taxon>
        <taxon>Pseudomonadota</taxon>
        <taxon>Alphaproteobacteria</taxon>
        <taxon>Hyphomicrobiales</taxon>
        <taxon>Nitrobacteraceae</taxon>
        <taxon>Bradyrhizobium</taxon>
    </lineage>
</organism>
<evidence type="ECO:0000313" key="2">
    <source>
        <dbReference type="Proteomes" id="UP000315914"/>
    </source>
</evidence>
<dbReference type="Proteomes" id="UP000315914">
    <property type="component" value="Unassembled WGS sequence"/>
</dbReference>
<proteinExistence type="predicted"/>
<dbReference type="AlphaFoldDB" id="A0A560JNX8"/>
<accession>A0A560JNX8</accession>
<protein>
    <submittedName>
        <fullName evidence="1">Uncharacterized protein</fullName>
    </submittedName>
</protein>
<comment type="caution">
    <text evidence="1">The sequence shown here is derived from an EMBL/GenBank/DDBJ whole genome shotgun (WGS) entry which is preliminary data.</text>
</comment>
<gene>
    <name evidence="1" type="ORF">FBZ95_107156</name>
</gene>
<keyword evidence="2" id="KW-1185">Reference proteome</keyword>
<dbReference type="EMBL" id="VITW01000007">
    <property type="protein sequence ID" value="TWB71174.1"/>
    <property type="molecule type" value="Genomic_DNA"/>
</dbReference>
<name>A0A560JNX8_9BRAD</name>